<evidence type="ECO:0000313" key="1">
    <source>
        <dbReference type="EMBL" id="RRT79233.1"/>
    </source>
</evidence>
<dbReference type="Proteomes" id="UP000287651">
    <property type="component" value="Unassembled WGS sequence"/>
</dbReference>
<dbReference type="EMBL" id="AMZH03001456">
    <property type="protein sequence ID" value="RRT79233.1"/>
    <property type="molecule type" value="Genomic_DNA"/>
</dbReference>
<accession>A0A427ASM3</accession>
<organism evidence="1 2">
    <name type="scientific">Ensete ventricosum</name>
    <name type="common">Abyssinian banana</name>
    <name type="synonym">Musa ensete</name>
    <dbReference type="NCBI Taxonomy" id="4639"/>
    <lineage>
        <taxon>Eukaryota</taxon>
        <taxon>Viridiplantae</taxon>
        <taxon>Streptophyta</taxon>
        <taxon>Embryophyta</taxon>
        <taxon>Tracheophyta</taxon>
        <taxon>Spermatophyta</taxon>
        <taxon>Magnoliopsida</taxon>
        <taxon>Liliopsida</taxon>
        <taxon>Zingiberales</taxon>
        <taxon>Musaceae</taxon>
        <taxon>Ensete</taxon>
    </lineage>
</organism>
<name>A0A427ASM3_ENSVE</name>
<gene>
    <name evidence="1" type="ORF">B296_00022838</name>
</gene>
<proteinExistence type="predicted"/>
<dbReference type="AlphaFoldDB" id="A0A427ASM3"/>
<protein>
    <submittedName>
        <fullName evidence="1">Uncharacterized protein</fullName>
    </submittedName>
</protein>
<reference evidence="1 2" key="1">
    <citation type="journal article" date="2014" name="Agronomy (Basel)">
        <title>A Draft Genome Sequence for Ensete ventricosum, the Drought-Tolerant Tree Against Hunger.</title>
        <authorList>
            <person name="Harrison J."/>
            <person name="Moore K.A."/>
            <person name="Paszkiewicz K."/>
            <person name="Jones T."/>
            <person name="Grant M."/>
            <person name="Ambacheew D."/>
            <person name="Muzemil S."/>
            <person name="Studholme D.J."/>
        </authorList>
    </citation>
    <scope>NUCLEOTIDE SEQUENCE [LARGE SCALE GENOMIC DNA]</scope>
</reference>
<comment type="caution">
    <text evidence="1">The sequence shown here is derived from an EMBL/GenBank/DDBJ whole genome shotgun (WGS) entry which is preliminary data.</text>
</comment>
<evidence type="ECO:0000313" key="2">
    <source>
        <dbReference type="Proteomes" id="UP000287651"/>
    </source>
</evidence>
<sequence>MSASISLSLSLSLSRGFWAKKCVEPIVGISRRGNPNCRSRRTRPKLLARVLWFLAEQ</sequence>